<evidence type="ECO:0000313" key="1">
    <source>
        <dbReference type="EMBL" id="KAK8022839.1"/>
    </source>
</evidence>
<dbReference type="Proteomes" id="UP001444661">
    <property type="component" value="Unassembled WGS sequence"/>
</dbReference>
<reference evidence="1 2" key="1">
    <citation type="submission" date="2023-01" db="EMBL/GenBank/DDBJ databases">
        <title>Analysis of 21 Apiospora genomes using comparative genomics revels a genus with tremendous synthesis potential of carbohydrate active enzymes and secondary metabolites.</title>
        <authorList>
            <person name="Sorensen T."/>
        </authorList>
    </citation>
    <scope>NUCLEOTIDE SEQUENCE [LARGE SCALE GENOMIC DNA]</scope>
    <source>
        <strain evidence="1 2">CBS 33761</strain>
    </source>
</reference>
<protein>
    <submittedName>
        <fullName evidence="1">Uncharacterized protein</fullName>
    </submittedName>
</protein>
<dbReference type="EMBL" id="JAQQWK010000012">
    <property type="protein sequence ID" value="KAK8022839.1"/>
    <property type="molecule type" value="Genomic_DNA"/>
</dbReference>
<accession>A0ABR1RY48</accession>
<evidence type="ECO:0000313" key="2">
    <source>
        <dbReference type="Proteomes" id="UP001444661"/>
    </source>
</evidence>
<gene>
    <name evidence="1" type="ORF">PG993_013606</name>
</gene>
<name>A0ABR1RY48_9PEZI</name>
<comment type="caution">
    <text evidence="1">The sequence shown here is derived from an EMBL/GenBank/DDBJ whole genome shotgun (WGS) entry which is preliminary data.</text>
</comment>
<sequence>MPIPNPLRTENPGRPLAKVAARVAKANRAGITGPPGATLKYQEARRSSRPWGNLTIWPPTTTPRPRLFHASLPHVPMSTLESHQRRSAELCRPAAHPPEQLYVWSEDRSPRRERKIMDPRVIFA</sequence>
<keyword evidence="2" id="KW-1185">Reference proteome</keyword>
<proteinExistence type="predicted"/>
<organism evidence="1 2">
    <name type="scientific">Apiospora rasikravindrae</name>
    <dbReference type="NCBI Taxonomy" id="990691"/>
    <lineage>
        <taxon>Eukaryota</taxon>
        <taxon>Fungi</taxon>
        <taxon>Dikarya</taxon>
        <taxon>Ascomycota</taxon>
        <taxon>Pezizomycotina</taxon>
        <taxon>Sordariomycetes</taxon>
        <taxon>Xylariomycetidae</taxon>
        <taxon>Amphisphaeriales</taxon>
        <taxon>Apiosporaceae</taxon>
        <taxon>Apiospora</taxon>
    </lineage>
</organism>